<sequence>MSPPDSVPAGEVAYHRDGAGRLAGMWVEERLGVKKVGLCFGLVLRAPQRGGFP</sequence>
<dbReference type="EMBL" id="CADCVE010000077">
    <property type="protein sequence ID" value="CAA9460316.1"/>
    <property type="molecule type" value="Genomic_DNA"/>
</dbReference>
<proteinExistence type="predicted"/>
<organism evidence="1">
    <name type="scientific">uncultured Rubrobacteraceae bacterium</name>
    <dbReference type="NCBI Taxonomy" id="349277"/>
    <lineage>
        <taxon>Bacteria</taxon>
        <taxon>Bacillati</taxon>
        <taxon>Actinomycetota</taxon>
        <taxon>Rubrobacteria</taxon>
        <taxon>Rubrobacterales</taxon>
        <taxon>Rubrobacteraceae</taxon>
        <taxon>environmental samples</taxon>
    </lineage>
</organism>
<reference evidence="1" key="1">
    <citation type="submission" date="2020-02" db="EMBL/GenBank/DDBJ databases">
        <authorList>
            <person name="Meier V. D."/>
        </authorList>
    </citation>
    <scope>NUCLEOTIDE SEQUENCE</scope>
    <source>
        <strain evidence="1">AVDCRST_MAG28</strain>
    </source>
</reference>
<dbReference type="AlphaFoldDB" id="A0A6J4R1Z4"/>
<gene>
    <name evidence="1" type="ORF">AVDCRST_MAG28-3194</name>
</gene>
<accession>A0A6J4R1Z4</accession>
<evidence type="ECO:0000313" key="1">
    <source>
        <dbReference type="EMBL" id="CAA9460316.1"/>
    </source>
</evidence>
<protein>
    <submittedName>
        <fullName evidence="1">Uncharacterized protein</fullName>
    </submittedName>
</protein>
<name>A0A6J4R1Z4_9ACTN</name>